<comment type="caution">
    <text evidence="4">The sequence shown here is derived from an EMBL/GenBank/DDBJ whole genome shotgun (WGS) entry which is preliminary data.</text>
</comment>
<dbReference type="AlphaFoldDB" id="A0A7W8NP48"/>
<proteinExistence type="predicted"/>
<evidence type="ECO:0000313" key="4">
    <source>
        <dbReference type="EMBL" id="MBB5376431.1"/>
    </source>
</evidence>
<reference evidence="6" key="2">
    <citation type="journal article" date="2019" name="Int. J. Syst. Evol. Microbiol.">
        <title>The Global Catalogue of Microorganisms (GCM) 10K type strain sequencing project: providing services to taxonomists for standard genome sequencing and annotation.</title>
        <authorList>
            <consortium name="The Broad Institute Genomics Platform"/>
            <consortium name="The Broad Institute Genome Sequencing Center for Infectious Disease"/>
            <person name="Wu L."/>
            <person name="Ma J."/>
        </authorList>
    </citation>
    <scope>NUCLEOTIDE SEQUENCE [LARGE SCALE GENOMIC DNA]</scope>
    <source>
        <strain evidence="6">CGMCC 1.18437</strain>
    </source>
</reference>
<dbReference type="Proteomes" id="UP000619376">
    <property type="component" value="Unassembled WGS sequence"/>
</dbReference>
<keyword evidence="6" id="KW-1185">Reference proteome</keyword>
<feature type="modified residue" description="4-aspartylphosphate" evidence="1">
    <location>
        <position position="65"/>
    </location>
</feature>
<dbReference type="Gene3D" id="3.40.50.2300">
    <property type="match status" value="1"/>
</dbReference>
<gene>
    <name evidence="3" type="ORF">GCM10017781_20720</name>
    <name evidence="4" type="ORF">HNQ07_001895</name>
</gene>
<name>A0A7W8NP48_9DEIO</name>
<dbReference type="SMART" id="SM00448">
    <property type="entry name" value="REC"/>
    <property type="match status" value="1"/>
</dbReference>
<dbReference type="InterPro" id="IPR052893">
    <property type="entry name" value="TCS_response_regulator"/>
</dbReference>
<evidence type="ECO:0000313" key="6">
    <source>
        <dbReference type="Proteomes" id="UP000619376"/>
    </source>
</evidence>
<dbReference type="EMBL" id="JACHFK010000004">
    <property type="protein sequence ID" value="MBB5376431.1"/>
    <property type="molecule type" value="Genomic_DNA"/>
</dbReference>
<evidence type="ECO:0000313" key="5">
    <source>
        <dbReference type="Proteomes" id="UP000539473"/>
    </source>
</evidence>
<sequence length="158" mass="17193">MSSARTTPPHLLLLVDDSPLDQELLCEAFQVIAPTFELELIDDSRTVLCRLADPAARRPAGVLMDINMPAVSGLELLQAMRGDSAWPDVPVVMLTMSASPKDRHEAQQAGARAYFQKPHDFEGTVCLVQDVLTTLDLAAEVIGRRREETGHGGWTATG</sequence>
<reference evidence="3" key="4">
    <citation type="submission" date="2024-05" db="EMBL/GenBank/DDBJ databases">
        <authorList>
            <person name="Sun Q."/>
            <person name="Zhou Y."/>
        </authorList>
    </citation>
    <scope>NUCLEOTIDE SEQUENCE</scope>
    <source>
        <strain evidence="3">CGMCC 1.18437</strain>
    </source>
</reference>
<dbReference type="GO" id="GO:0000160">
    <property type="term" value="P:phosphorelay signal transduction system"/>
    <property type="evidence" value="ECO:0007669"/>
    <property type="project" value="InterPro"/>
</dbReference>
<dbReference type="SUPFAM" id="SSF52172">
    <property type="entry name" value="CheY-like"/>
    <property type="match status" value="1"/>
</dbReference>
<reference evidence="3" key="1">
    <citation type="journal article" date="2014" name="Int. J. Syst. Evol. Microbiol.">
        <title>Complete genome of a new Firmicutes species belonging to the dominant human colonic microbiota ('Ruminococcus bicirculans') reveals two chromosomes and a selective capacity to utilize plant glucans.</title>
        <authorList>
            <consortium name="NISC Comparative Sequencing Program"/>
            <person name="Wegmann U."/>
            <person name="Louis P."/>
            <person name="Goesmann A."/>
            <person name="Henrissat B."/>
            <person name="Duncan S.H."/>
            <person name="Flint H.J."/>
        </authorList>
    </citation>
    <scope>NUCLEOTIDE SEQUENCE</scope>
    <source>
        <strain evidence="3">CGMCC 1.18437</strain>
    </source>
</reference>
<protein>
    <submittedName>
        <fullName evidence="4">CheY-like chemotaxis protein</fullName>
    </submittedName>
</protein>
<dbReference type="EMBL" id="BNAJ01000004">
    <property type="protein sequence ID" value="GHF44095.1"/>
    <property type="molecule type" value="Genomic_DNA"/>
</dbReference>
<dbReference type="PANTHER" id="PTHR44520">
    <property type="entry name" value="RESPONSE REGULATOR RCP1-RELATED"/>
    <property type="match status" value="1"/>
</dbReference>
<evidence type="ECO:0000256" key="1">
    <source>
        <dbReference type="PROSITE-ProRule" id="PRU00169"/>
    </source>
</evidence>
<organism evidence="4 5">
    <name type="scientific">Deinococcus metalli</name>
    <dbReference type="NCBI Taxonomy" id="1141878"/>
    <lineage>
        <taxon>Bacteria</taxon>
        <taxon>Thermotogati</taxon>
        <taxon>Deinococcota</taxon>
        <taxon>Deinococci</taxon>
        <taxon>Deinococcales</taxon>
        <taxon>Deinococcaceae</taxon>
        <taxon>Deinococcus</taxon>
    </lineage>
</organism>
<dbReference type="InterPro" id="IPR001789">
    <property type="entry name" value="Sig_transdc_resp-reg_receiver"/>
</dbReference>
<dbReference type="Proteomes" id="UP000539473">
    <property type="component" value="Unassembled WGS sequence"/>
</dbReference>
<accession>A0A7W8NP48</accession>
<evidence type="ECO:0000259" key="2">
    <source>
        <dbReference type="PROSITE" id="PS50110"/>
    </source>
</evidence>
<keyword evidence="1" id="KW-0597">Phosphoprotein</keyword>
<dbReference type="PROSITE" id="PS50110">
    <property type="entry name" value="RESPONSE_REGULATORY"/>
    <property type="match status" value="1"/>
</dbReference>
<reference evidence="4 5" key="3">
    <citation type="submission" date="2020-08" db="EMBL/GenBank/DDBJ databases">
        <title>Genomic Encyclopedia of Type Strains, Phase IV (KMG-IV): sequencing the most valuable type-strain genomes for metagenomic binning, comparative biology and taxonomic classification.</title>
        <authorList>
            <person name="Goeker M."/>
        </authorList>
    </citation>
    <scope>NUCLEOTIDE SEQUENCE [LARGE SCALE GENOMIC DNA]</scope>
    <source>
        <strain evidence="4 5">DSM 27521</strain>
    </source>
</reference>
<feature type="domain" description="Response regulatory" evidence="2">
    <location>
        <begin position="11"/>
        <end position="132"/>
    </location>
</feature>
<evidence type="ECO:0000313" key="3">
    <source>
        <dbReference type="EMBL" id="GHF44095.1"/>
    </source>
</evidence>
<dbReference type="RefSeq" id="WP_184111048.1">
    <property type="nucleotide sequence ID" value="NZ_BNAJ01000004.1"/>
</dbReference>
<dbReference type="InterPro" id="IPR011006">
    <property type="entry name" value="CheY-like_superfamily"/>
</dbReference>
<dbReference type="Pfam" id="PF00072">
    <property type="entry name" value="Response_reg"/>
    <property type="match status" value="1"/>
</dbReference>